<name>A0A550BTA3_9AGAR</name>
<sequence length="222" mass="24365">MAARAAQTTVAKGRPVAREQLSMSLRRVGGRSDGGVDFTSWWWLPHATNTSHAHSGPRRRLRIFARHAEKKKIGSNYVREMEGVLYQYHGAPPHNVLSSRSDHPPSDADDVHGAGRVPEPALVAFFHSTLLRAMSSTVPFLLLNLRPISRSTSLVDAADRREATNAGAVGSVVMNHMLSRMLGGDMEVRWEMSLNGGGQGEDGAGLYWRGHKLESCMPEMDV</sequence>
<evidence type="ECO:0000313" key="5">
    <source>
        <dbReference type="Proteomes" id="UP000320762"/>
    </source>
</evidence>
<dbReference type="PANTHER" id="PTHR28133:SF1">
    <property type="entry name" value="REQUIRED FOR RESPIRATORY GROWTH PROTEIN 7, MITOCHONDRIAL"/>
    <property type="match status" value="1"/>
</dbReference>
<accession>A0A550BTA3</accession>
<protein>
    <submittedName>
        <fullName evidence="4">Uncharacterized protein</fullName>
    </submittedName>
</protein>
<feature type="non-terminal residue" evidence="4">
    <location>
        <position position="222"/>
    </location>
</feature>
<organism evidence="4 5">
    <name type="scientific">Schizophyllum amplum</name>
    <dbReference type="NCBI Taxonomy" id="97359"/>
    <lineage>
        <taxon>Eukaryota</taxon>
        <taxon>Fungi</taxon>
        <taxon>Dikarya</taxon>
        <taxon>Basidiomycota</taxon>
        <taxon>Agaricomycotina</taxon>
        <taxon>Agaricomycetes</taxon>
        <taxon>Agaricomycetidae</taxon>
        <taxon>Agaricales</taxon>
        <taxon>Schizophyllaceae</taxon>
        <taxon>Schizophyllum</taxon>
    </lineage>
</organism>
<comment type="subcellular location">
    <subcellularLocation>
        <location evidence="1">Mitochondrion</location>
    </subcellularLocation>
</comment>
<evidence type="ECO:0000313" key="4">
    <source>
        <dbReference type="EMBL" id="TRM55778.1"/>
    </source>
</evidence>
<gene>
    <name evidence="4" type="ORF">BD626DRAFT_522433</name>
</gene>
<dbReference type="OrthoDB" id="20734at2759"/>
<feature type="region of interest" description="Disordered" evidence="3">
    <location>
        <begin position="93"/>
        <end position="114"/>
    </location>
</feature>
<feature type="compositionally biased region" description="Basic and acidic residues" evidence="3">
    <location>
        <begin position="100"/>
        <end position="113"/>
    </location>
</feature>
<dbReference type="InterPro" id="IPR018828">
    <property type="entry name" value="RRG7"/>
</dbReference>
<comment type="caution">
    <text evidence="4">The sequence shown here is derived from an EMBL/GenBank/DDBJ whole genome shotgun (WGS) entry which is preliminary data.</text>
</comment>
<dbReference type="PANTHER" id="PTHR28133">
    <property type="entry name" value="REQUIRED FOR RESPIRATORY GROWTH PROTEIN 7, MITOCHONDRIAL"/>
    <property type="match status" value="1"/>
</dbReference>
<dbReference type="AlphaFoldDB" id="A0A550BTA3"/>
<evidence type="ECO:0000256" key="3">
    <source>
        <dbReference type="SAM" id="MobiDB-lite"/>
    </source>
</evidence>
<proteinExistence type="predicted"/>
<dbReference type="EMBL" id="VDMD01000095">
    <property type="protein sequence ID" value="TRM55778.1"/>
    <property type="molecule type" value="Genomic_DNA"/>
</dbReference>
<dbReference type="GO" id="GO:0005739">
    <property type="term" value="C:mitochondrion"/>
    <property type="evidence" value="ECO:0007669"/>
    <property type="project" value="UniProtKB-SubCell"/>
</dbReference>
<keyword evidence="2" id="KW-0496">Mitochondrion</keyword>
<keyword evidence="5" id="KW-1185">Reference proteome</keyword>
<evidence type="ECO:0000256" key="1">
    <source>
        <dbReference type="ARBA" id="ARBA00004173"/>
    </source>
</evidence>
<evidence type="ECO:0000256" key="2">
    <source>
        <dbReference type="ARBA" id="ARBA00023128"/>
    </source>
</evidence>
<dbReference type="Proteomes" id="UP000320762">
    <property type="component" value="Unassembled WGS sequence"/>
</dbReference>
<reference evidence="4 5" key="1">
    <citation type="journal article" date="2019" name="New Phytol.">
        <title>Comparative genomics reveals unique wood-decay strategies and fruiting body development in the Schizophyllaceae.</title>
        <authorList>
            <person name="Almasi E."/>
            <person name="Sahu N."/>
            <person name="Krizsan K."/>
            <person name="Balint B."/>
            <person name="Kovacs G.M."/>
            <person name="Kiss B."/>
            <person name="Cseklye J."/>
            <person name="Drula E."/>
            <person name="Henrissat B."/>
            <person name="Nagy I."/>
            <person name="Chovatia M."/>
            <person name="Adam C."/>
            <person name="LaButti K."/>
            <person name="Lipzen A."/>
            <person name="Riley R."/>
            <person name="Grigoriev I.V."/>
            <person name="Nagy L.G."/>
        </authorList>
    </citation>
    <scope>NUCLEOTIDE SEQUENCE [LARGE SCALE GENOMIC DNA]</scope>
    <source>
        <strain evidence="4 5">NL-1724</strain>
    </source>
</reference>